<dbReference type="PANTHER" id="PTHR35525">
    <property type="entry name" value="BLL6575 PROTEIN"/>
    <property type="match status" value="1"/>
</dbReference>
<dbReference type="EMBL" id="CP045702">
    <property type="protein sequence ID" value="QNE77035.1"/>
    <property type="molecule type" value="Genomic_DNA"/>
</dbReference>
<name>A0A7G7BNX0_9ACTN</name>
<dbReference type="AlphaFoldDB" id="A0A7G7BNX0"/>
<dbReference type="SUPFAM" id="SSF160904">
    <property type="entry name" value="Jann2411-like"/>
    <property type="match status" value="1"/>
</dbReference>
<keyword evidence="3" id="KW-1185">Reference proteome</keyword>
<dbReference type="Pfam" id="PF07336">
    <property type="entry name" value="ABATE"/>
    <property type="match status" value="1"/>
</dbReference>
<dbReference type="InterPro" id="IPR010852">
    <property type="entry name" value="ABATE"/>
</dbReference>
<gene>
    <name evidence="2" type="ORF">F0344_22630</name>
</gene>
<reference evidence="3" key="1">
    <citation type="submission" date="2019-10" db="EMBL/GenBank/DDBJ databases">
        <title>Antimicrobial potential of Antarctic Bacteria.</title>
        <authorList>
            <person name="Benaud N."/>
            <person name="Edwards R.J."/>
            <person name="Ferrari B.C."/>
        </authorList>
    </citation>
    <scope>NUCLEOTIDE SEQUENCE [LARGE SCALE GENOMIC DNA]</scope>
    <source>
        <strain evidence="3">NBSH44</strain>
    </source>
</reference>
<proteinExistence type="predicted"/>
<organism evidence="2 3">
    <name type="scientific">Streptomyces finlayi</name>
    <dbReference type="NCBI Taxonomy" id="67296"/>
    <lineage>
        <taxon>Bacteria</taxon>
        <taxon>Bacillati</taxon>
        <taxon>Actinomycetota</taxon>
        <taxon>Actinomycetes</taxon>
        <taxon>Kitasatosporales</taxon>
        <taxon>Streptomycetaceae</taxon>
        <taxon>Streptomyces</taxon>
    </lineage>
</organism>
<evidence type="ECO:0000313" key="3">
    <source>
        <dbReference type="Proteomes" id="UP000515307"/>
    </source>
</evidence>
<dbReference type="InterPro" id="IPR021005">
    <property type="entry name" value="Znf_CGNR"/>
</dbReference>
<dbReference type="RefSeq" id="WP_185300527.1">
    <property type="nucleotide sequence ID" value="NZ_CP045702.1"/>
</dbReference>
<dbReference type="Pfam" id="PF11706">
    <property type="entry name" value="zf-CGNR"/>
    <property type="match status" value="1"/>
</dbReference>
<sequence length="209" mass="22083">MARVAAGRGGYDWRFGSGRISLDLVATGTGPLGACEQFTGPGPLADWLVAAGLVPCGTVLAAVDDTWVTRFRRLRTDIGRLLTAELGGGGDDTALEHVNALAAGTPPGLRAVRAGGGALTRTLNAPPVCGELLAAVARDCVDLLTDPAARAALRRCEGETCRRLYLDTSRGHRRRWCSSEVCGNRERVARHRRRTAALVDGSQKNLAPD</sequence>
<dbReference type="PANTHER" id="PTHR35525:SF3">
    <property type="entry name" value="BLL6575 PROTEIN"/>
    <property type="match status" value="1"/>
</dbReference>
<dbReference type="InterPro" id="IPR023286">
    <property type="entry name" value="ABATE_dom_sf"/>
</dbReference>
<evidence type="ECO:0000313" key="2">
    <source>
        <dbReference type="EMBL" id="QNE77035.1"/>
    </source>
</evidence>
<evidence type="ECO:0000259" key="1">
    <source>
        <dbReference type="Pfam" id="PF11706"/>
    </source>
</evidence>
<accession>A0A7G7BNX0</accession>
<feature type="domain" description="Zinc finger CGNR" evidence="1">
    <location>
        <begin position="153"/>
        <end position="194"/>
    </location>
</feature>
<dbReference type="KEGG" id="sfiy:F0344_22630"/>
<dbReference type="Proteomes" id="UP000515307">
    <property type="component" value="Chromosome"/>
</dbReference>
<protein>
    <recommendedName>
        <fullName evidence="1">Zinc finger CGNR domain-containing protein</fullName>
    </recommendedName>
</protein>
<dbReference type="Gene3D" id="1.10.3300.10">
    <property type="entry name" value="Jann2411-like domain"/>
    <property type="match status" value="1"/>
</dbReference>